<dbReference type="SFLD" id="SFLDS00019">
    <property type="entry name" value="Glutathione_Transferase_(cytos"/>
    <property type="match status" value="1"/>
</dbReference>
<gene>
    <name evidence="3" type="ORF">NBH00_06340</name>
</gene>
<dbReference type="PROSITE" id="PS50405">
    <property type="entry name" value="GST_CTER"/>
    <property type="match status" value="1"/>
</dbReference>
<evidence type="ECO:0000259" key="2">
    <source>
        <dbReference type="PROSITE" id="PS50405"/>
    </source>
</evidence>
<accession>A0ABY5DVZ6</accession>
<dbReference type="SFLD" id="SFLDG01150">
    <property type="entry name" value="Main.1:_Beta-like"/>
    <property type="match status" value="1"/>
</dbReference>
<dbReference type="Gene3D" id="3.40.30.10">
    <property type="entry name" value="Glutaredoxin"/>
    <property type="match status" value="1"/>
</dbReference>
<dbReference type="InterPro" id="IPR036249">
    <property type="entry name" value="Thioredoxin-like_sf"/>
</dbReference>
<dbReference type="EMBL" id="CP098502">
    <property type="protein sequence ID" value="UTI65831.1"/>
    <property type="molecule type" value="Genomic_DNA"/>
</dbReference>
<dbReference type="RefSeq" id="WP_254572509.1">
    <property type="nucleotide sequence ID" value="NZ_CP098502.1"/>
</dbReference>
<protein>
    <submittedName>
        <fullName evidence="3">Glutathione S-transferase family protein</fullName>
    </submittedName>
</protein>
<keyword evidence="4" id="KW-1185">Reference proteome</keyword>
<evidence type="ECO:0000313" key="3">
    <source>
        <dbReference type="EMBL" id="UTI65831.1"/>
    </source>
</evidence>
<dbReference type="PANTHER" id="PTHR44051:SF21">
    <property type="entry name" value="GLUTATHIONE S-TRANSFERASE FAMILY PROTEIN"/>
    <property type="match status" value="1"/>
</dbReference>
<organism evidence="3 4">
    <name type="scientific">Paraconexibacter antarcticus</name>
    <dbReference type="NCBI Taxonomy" id="2949664"/>
    <lineage>
        <taxon>Bacteria</taxon>
        <taxon>Bacillati</taxon>
        <taxon>Actinomycetota</taxon>
        <taxon>Thermoleophilia</taxon>
        <taxon>Solirubrobacterales</taxon>
        <taxon>Paraconexibacteraceae</taxon>
        <taxon>Paraconexibacter</taxon>
    </lineage>
</organism>
<dbReference type="SFLD" id="SFLDG00358">
    <property type="entry name" value="Main_(cytGST)"/>
    <property type="match status" value="1"/>
</dbReference>
<dbReference type="InterPro" id="IPR010987">
    <property type="entry name" value="Glutathione-S-Trfase_C-like"/>
</dbReference>
<dbReference type="InterPro" id="IPR040079">
    <property type="entry name" value="Glutathione_S-Trfase"/>
</dbReference>
<evidence type="ECO:0000313" key="4">
    <source>
        <dbReference type="Proteomes" id="UP001056035"/>
    </source>
</evidence>
<dbReference type="SUPFAM" id="SSF52833">
    <property type="entry name" value="Thioredoxin-like"/>
    <property type="match status" value="1"/>
</dbReference>
<sequence>MHLFHIPGSRSTRVVWALEEIGAPYDLTVLDRTQKQSEEHLARHPLGRVPVMELDDGQLMFESAAICLHLADLHPESGLLPPVGTSARALAYQWTLFAMTELEAKVFAFLFARRRGEDESEHAAELEPRAAAVRRAVSVHEWVAGDTFTVADIFCGTMLANAFKRKLLTEDGPLRAYADRVVARPAYARAEAAGRTD</sequence>
<dbReference type="PROSITE" id="PS50404">
    <property type="entry name" value="GST_NTER"/>
    <property type="match status" value="1"/>
</dbReference>
<evidence type="ECO:0000259" key="1">
    <source>
        <dbReference type="PROSITE" id="PS50404"/>
    </source>
</evidence>
<name>A0ABY5DVZ6_9ACTN</name>
<feature type="domain" description="GST C-terminal" evidence="2">
    <location>
        <begin position="84"/>
        <end position="197"/>
    </location>
</feature>
<dbReference type="InterPro" id="IPR004045">
    <property type="entry name" value="Glutathione_S-Trfase_N"/>
</dbReference>
<dbReference type="Pfam" id="PF02798">
    <property type="entry name" value="GST_N"/>
    <property type="match status" value="1"/>
</dbReference>
<dbReference type="SUPFAM" id="SSF47616">
    <property type="entry name" value="GST C-terminal domain-like"/>
    <property type="match status" value="1"/>
</dbReference>
<dbReference type="InterPro" id="IPR036282">
    <property type="entry name" value="Glutathione-S-Trfase_C_sf"/>
</dbReference>
<proteinExistence type="predicted"/>
<reference evidence="3 4" key="1">
    <citation type="submission" date="2022-06" db="EMBL/GenBank/DDBJ databases">
        <title>Paraconexibacter antarcticus.</title>
        <authorList>
            <person name="Kim C.S."/>
        </authorList>
    </citation>
    <scope>NUCLEOTIDE SEQUENCE [LARGE SCALE GENOMIC DNA]</scope>
    <source>
        <strain evidence="3 4">02-257</strain>
    </source>
</reference>
<dbReference type="PANTHER" id="PTHR44051">
    <property type="entry name" value="GLUTATHIONE S-TRANSFERASE-RELATED"/>
    <property type="match status" value="1"/>
</dbReference>
<dbReference type="Gene3D" id="1.20.1050.10">
    <property type="match status" value="1"/>
</dbReference>
<feature type="domain" description="GST N-terminal" evidence="1">
    <location>
        <begin position="1"/>
        <end position="78"/>
    </location>
</feature>
<dbReference type="Proteomes" id="UP001056035">
    <property type="component" value="Chromosome"/>
</dbReference>
<dbReference type="CDD" id="cd03046">
    <property type="entry name" value="GST_N_GTT1_like"/>
    <property type="match status" value="1"/>
</dbReference>